<dbReference type="Pfam" id="PF01585">
    <property type="entry name" value="G-patch"/>
    <property type="match status" value="1"/>
</dbReference>
<feature type="region of interest" description="Disordered" evidence="1">
    <location>
        <begin position="92"/>
        <end position="194"/>
    </location>
</feature>
<dbReference type="InterPro" id="IPR000467">
    <property type="entry name" value="G_patch_dom"/>
</dbReference>
<name>A0AAN7I1I3_9FUNG</name>
<dbReference type="GeneID" id="89955253"/>
<feature type="domain" description="G-patch" evidence="2">
    <location>
        <begin position="25"/>
        <end position="71"/>
    </location>
</feature>
<dbReference type="Proteomes" id="UP001304243">
    <property type="component" value="Unassembled WGS sequence"/>
</dbReference>
<dbReference type="PANTHER" id="PTHR23149">
    <property type="entry name" value="G PATCH DOMAIN CONTAINING PROTEIN"/>
    <property type="match status" value="1"/>
</dbReference>
<feature type="compositionally biased region" description="Acidic residues" evidence="1">
    <location>
        <begin position="105"/>
        <end position="122"/>
    </location>
</feature>
<dbReference type="AlphaFoldDB" id="A0AAN7I1I3"/>
<dbReference type="PANTHER" id="PTHR23149:SF27">
    <property type="entry name" value="PIN2_TERF1-INTERACTING TELOMERASE INHIBITOR 1"/>
    <property type="match status" value="1"/>
</dbReference>
<dbReference type="SMART" id="SM00443">
    <property type="entry name" value="G_patch"/>
    <property type="match status" value="1"/>
</dbReference>
<protein>
    <recommendedName>
        <fullName evidence="2">G-patch domain-containing protein</fullName>
    </recommendedName>
</protein>
<reference evidence="3 4" key="1">
    <citation type="submission" date="2022-11" db="EMBL/GenBank/DDBJ databases">
        <title>Mucor velutinosus strain NIH1002 WGS.</title>
        <authorList>
            <person name="Subramanian P."/>
            <person name="Mullikin J.C."/>
            <person name="Segre J.A."/>
            <person name="Zelazny A.M."/>
        </authorList>
    </citation>
    <scope>NUCLEOTIDE SEQUENCE [LARGE SCALE GENOMIC DNA]</scope>
    <source>
        <strain evidence="3 4">NIH1002</strain>
    </source>
</reference>
<dbReference type="InterPro" id="IPR050656">
    <property type="entry name" value="PINX1"/>
</dbReference>
<accession>A0AAN7I1I3</accession>
<dbReference type="GO" id="GO:0005730">
    <property type="term" value="C:nucleolus"/>
    <property type="evidence" value="ECO:0007669"/>
    <property type="project" value="TreeGrafter"/>
</dbReference>
<keyword evidence="4" id="KW-1185">Reference proteome</keyword>
<evidence type="ECO:0000256" key="1">
    <source>
        <dbReference type="SAM" id="MobiDB-lite"/>
    </source>
</evidence>
<dbReference type="GO" id="GO:0010521">
    <property type="term" value="F:telomerase inhibitor activity"/>
    <property type="evidence" value="ECO:0007669"/>
    <property type="project" value="TreeGrafter"/>
</dbReference>
<comment type="caution">
    <text evidence="3">The sequence shown here is derived from an EMBL/GenBank/DDBJ whole genome shotgun (WGS) entry which is preliminary data.</text>
</comment>
<evidence type="ECO:0000313" key="3">
    <source>
        <dbReference type="EMBL" id="KAK4516592.1"/>
    </source>
</evidence>
<feature type="compositionally biased region" description="Basic residues" evidence="1">
    <location>
        <begin position="162"/>
        <end position="184"/>
    </location>
</feature>
<feature type="compositionally biased region" description="Basic residues" evidence="1">
    <location>
        <begin position="126"/>
        <end position="146"/>
    </location>
</feature>
<dbReference type="EMBL" id="JASEJX010000014">
    <property type="protein sequence ID" value="KAK4516592.1"/>
    <property type="molecule type" value="Genomic_DNA"/>
</dbReference>
<evidence type="ECO:0000313" key="4">
    <source>
        <dbReference type="Proteomes" id="UP001304243"/>
    </source>
</evidence>
<dbReference type="RefSeq" id="XP_064683258.1">
    <property type="nucleotide sequence ID" value="XM_064830756.1"/>
</dbReference>
<gene>
    <name evidence="3" type="ORF">ATC70_011567</name>
</gene>
<proteinExistence type="predicted"/>
<sequence>MGLAGQKEKQRISQDPNNLFWSKDESKFGFRMLQKMGWAPGKGLGVKEDGKKEHVKIKLKDNTLGVGATKKNIDNWLGNTDAFSRLLADLNSQTASEASSVNASDAEESADTADKEEQDETEEKTKKSKKEKKSKKNKKEKKSKKRSRDDDEGEEDVDSEKKNKKSKKSRKEKKSKDKKKSKKSKKEEAPAPVVLRNAARAKFLRAKRMASSSGDQTRLNEILGIKAPSGYQTVETTSTTFMASFSV</sequence>
<dbReference type="GO" id="GO:0003676">
    <property type="term" value="F:nucleic acid binding"/>
    <property type="evidence" value="ECO:0007669"/>
    <property type="project" value="InterPro"/>
</dbReference>
<feature type="compositionally biased region" description="Polar residues" evidence="1">
    <location>
        <begin position="92"/>
        <end position="102"/>
    </location>
</feature>
<organism evidence="3 4">
    <name type="scientific">Mucor velutinosus</name>
    <dbReference type="NCBI Taxonomy" id="708070"/>
    <lineage>
        <taxon>Eukaryota</taxon>
        <taxon>Fungi</taxon>
        <taxon>Fungi incertae sedis</taxon>
        <taxon>Mucoromycota</taxon>
        <taxon>Mucoromycotina</taxon>
        <taxon>Mucoromycetes</taxon>
        <taxon>Mucorales</taxon>
        <taxon>Mucorineae</taxon>
        <taxon>Mucoraceae</taxon>
        <taxon>Mucor</taxon>
    </lineage>
</organism>
<dbReference type="PROSITE" id="PS50174">
    <property type="entry name" value="G_PATCH"/>
    <property type="match status" value="1"/>
</dbReference>
<evidence type="ECO:0000259" key="2">
    <source>
        <dbReference type="PROSITE" id="PS50174"/>
    </source>
</evidence>